<proteinExistence type="predicted"/>
<evidence type="ECO:0000256" key="3">
    <source>
        <dbReference type="ARBA" id="ARBA00023163"/>
    </source>
</evidence>
<dbReference type="PROSITE" id="PS50043">
    <property type="entry name" value="HTH_LUXR_2"/>
    <property type="match status" value="1"/>
</dbReference>
<dbReference type="PANTHER" id="PTHR44688">
    <property type="entry name" value="DNA-BINDING TRANSCRIPTIONAL ACTIVATOR DEVR_DOSR"/>
    <property type="match status" value="1"/>
</dbReference>
<evidence type="ECO:0000256" key="1">
    <source>
        <dbReference type="ARBA" id="ARBA00023015"/>
    </source>
</evidence>
<evidence type="ECO:0000313" key="6">
    <source>
        <dbReference type="Proteomes" id="UP000616839"/>
    </source>
</evidence>
<dbReference type="AlphaFoldDB" id="A0A927PZN7"/>
<accession>A0A927PZN7</accession>
<dbReference type="InterPro" id="IPR036388">
    <property type="entry name" value="WH-like_DNA-bd_sf"/>
</dbReference>
<dbReference type="PANTHER" id="PTHR44688:SF16">
    <property type="entry name" value="DNA-BINDING TRANSCRIPTIONAL ACTIVATOR DEVR_DOSR"/>
    <property type="match status" value="1"/>
</dbReference>
<dbReference type="GO" id="GO:0006355">
    <property type="term" value="P:regulation of DNA-templated transcription"/>
    <property type="evidence" value="ECO:0007669"/>
    <property type="project" value="InterPro"/>
</dbReference>
<feature type="domain" description="HTH luxR-type" evidence="4">
    <location>
        <begin position="296"/>
        <end position="362"/>
    </location>
</feature>
<dbReference type="CDD" id="cd06170">
    <property type="entry name" value="LuxR_C_like"/>
    <property type="match status" value="1"/>
</dbReference>
<keyword evidence="2" id="KW-0238">DNA-binding</keyword>
<sequence>MALGLTAERVRRDVDVVARAGLDLDSFIGEAVESLGRAVPFVAGCLASIDPTTRLMTGARKYGDLLGRNSHDREWGLLEYGVPEPTAFTELAEHGIAAAGVHALTEGRIEESARMSRFMIPHFGYADELRAVCREGERVWGGVALFRGADDTPFTQEEAAFVGSLSDVLALGIRGGMLASIATATTGPRPCDTGPTVLIIGREDTVLQRSQGADERVADLLSGDNSASPEAVIAGLVGAARRYARGETSRPPRGRLRGASGMWLVLHAAPLSGAGADGADVVITIEEARPPEIVPLVVAAFDLTRRERDVTSLVLQGVPTKEIAMAMSVSAYTVQDHLKSVFAKADVRSRRELISRIYFDQYVPRMGTELGPSGWFATADGPRVSPSAPG</sequence>
<gene>
    <name evidence="5" type="ORF">IE331_12885</name>
</gene>
<protein>
    <submittedName>
        <fullName evidence="5">Helix-turn-helix transcriptional regulator</fullName>
    </submittedName>
</protein>
<keyword evidence="3" id="KW-0804">Transcription</keyword>
<dbReference type="PRINTS" id="PR00038">
    <property type="entry name" value="HTHLUXR"/>
</dbReference>
<dbReference type="GO" id="GO:0003677">
    <property type="term" value="F:DNA binding"/>
    <property type="evidence" value="ECO:0007669"/>
    <property type="project" value="UniProtKB-KW"/>
</dbReference>
<dbReference type="RefSeq" id="WP_192143810.1">
    <property type="nucleotide sequence ID" value="NZ_JACYXZ010000003.1"/>
</dbReference>
<dbReference type="Pfam" id="PF00196">
    <property type="entry name" value="GerE"/>
    <property type="match status" value="1"/>
</dbReference>
<name>A0A927PZN7_9ACTN</name>
<dbReference type="InterPro" id="IPR016032">
    <property type="entry name" value="Sig_transdc_resp-reg_C-effctor"/>
</dbReference>
<dbReference type="SUPFAM" id="SSF46894">
    <property type="entry name" value="C-terminal effector domain of the bipartite response regulators"/>
    <property type="match status" value="1"/>
</dbReference>
<reference evidence="5" key="1">
    <citation type="submission" date="2020-09" db="EMBL/GenBank/DDBJ databases">
        <title>Nocardioides sp. strain MJB4 16S ribosomal RNA gene Genome sequencing and assembly.</title>
        <authorList>
            <person name="Kim I."/>
        </authorList>
    </citation>
    <scope>NUCLEOTIDE SEQUENCE</scope>
    <source>
        <strain evidence="5">MJB4</strain>
    </source>
</reference>
<dbReference type="PROSITE" id="PS00622">
    <property type="entry name" value="HTH_LUXR_1"/>
    <property type="match status" value="1"/>
</dbReference>
<dbReference type="Proteomes" id="UP000616839">
    <property type="component" value="Unassembled WGS sequence"/>
</dbReference>
<dbReference type="SMART" id="SM00421">
    <property type="entry name" value="HTH_LUXR"/>
    <property type="match status" value="1"/>
</dbReference>
<evidence type="ECO:0000313" key="5">
    <source>
        <dbReference type="EMBL" id="MBD8870523.1"/>
    </source>
</evidence>
<dbReference type="InterPro" id="IPR000792">
    <property type="entry name" value="Tscrpt_reg_LuxR_C"/>
</dbReference>
<comment type="caution">
    <text evidence="5">The sequence shown here is derived from an EMBL/GenBank/DDBJ whole genome shotgun (WGS) entry which is preliminary data.</text>
</comment>
<keyword evidence="6" id="KW-1185">Reference proteome</keyword>
<dbReference type="EMBL" id="JACYXZ010000003">
    <property type="protein sequence ID" value="MBD8870523.1"/>
    <property type="molecule type" value="Genomic_DNA"/>
</dbReference>
<dbReference type="Gene3D" id="1.10.10.10">
    <property type="entry name" value="Winged helix-like DNA-binding domain superfamily/Winged helix DNA-binding domain"/>
    <property type="match status" value="1"/>
</dbReference>
<evidence type="ECO:0000256" key="2">
    <source>
        <dbReference type="ARBA" id="ARBA00023125"/>
    </source>
</evidence>
<organism evidence="5 6">
    <name type="scientific">Nocardioides donggukensis</name>
    <dbReference type="NCBI Taxonomy" id="2774019"/>
    <lineage>
        <taxon>Bacteria</taxon>
        <taxon>Bacillati</taxon>
        <taxon>Actinomycetota</taxon>
        <taxon>Actinomycetes</taxon>
        <taxon>Propionibacteriales</taxon>
        <taxon>Nocardioidaceae</taxon>
        <taxon>Nocardioides</taxon>
    </lineage>
</organism>
<keyword evidence="1" id="KW-0805">Transcription regulation</keyword>
<evidence type="ECO:0000259" key="4">
    <source>
        <dbReference type="PROSITE" id="PS50043"/>
    </source>
</evidence>